<proteinExistence type="predicted"/>
<comment type="caution">
    <text evidence="1">The sequence shown here is derived from an EMBL/GenBank/DDBJ whole genome shotgun (WGS) entry which is preliminary data.</text>
</comment>
<dbReference type="EMBL" id="SWLB01000009">
    <property type="protein sequence ID" value="KAF3334906.1"/>
    <property type="molecule type" value="Genomic_DNA"/>
</dbReference>
<reference evidence="1" key="1">
    <citation type="submission" date="2020-01" db="EMBL/GenBank/DDBJ databases">
        <title>Genome sequence of Kobresia littledalei, the first chromosome-level genome in the family Cyperaceae.</title>
        <authorList>
            <person name="Qu G."/>
        </authorList>
    </citation>
    <scope>NUCLEOTIDE SEQUENCE</scope>
    <source>
        <strain evidence="1">C.B.Clarke</strain>
        <tissue evidence="1">Leaf</tissue>
    </source>
</reference>
<accession>A0A833R8H4</accession>
<dbReference type="Proteomes" id="UP000623129">
    <property type="component" value="Unassembled WGS sequence"/>
</dbReference>
<evidence type="ECO:0000313" key="2">
    <source>
        <dbReference type="Proteomes" id="UP000623129"/>
    </source>
</evidence>
<keyword evidence="2" id="KW-1185">Reference proteome</keyword>
<dbReference type="AlphaFoldDB" id="A0A833R8H4"/>
<protein>
    <submittedName>
        <fullName evidence="1">Uncharacterized protein</fullName>
    </submittedName>
</protein>
<organism evidence="1 2">
    <name type="scientific">Carex littledalei</name>
    <dbReference type="NCBI Taxonomy" id="544730"/>
    <lineage>
        <taxon>Eukaryota</taxon>
        <taxon>Viridiplantae</taxon>
        <taxon>Streptophyta</taxon>
        <taxon>Embryophyta</taxon>
        <taxon>Tracheophyta</taxon>
        <taxon>Spermatophyta</taxon>
        <taxon>Magnoliopsida</taxon>
        <taxon>Liliopsida</taxon>
        <taxon>Poales</taxon>
        <taxon>Cyperaceae</taxon>
        <taxon>Cyperoideae</taxon>
        <taxon>Cariceae</taxon>
        <taxon>Carex</taxon>
        <taxon>Carex subgen. Euthyceras</taxon>
    </lineage>
</organism>
<name>A0A833R8H4_9POAL</name>
<evidence type="ECO:0000313" key="1">
    <source>
        <dbReference type="EMBL" id="KAF3334906.1"/>
    </source>
</evidence>
<gene>
    <name evidence="1" type="ORF">FCM35_KLT21510</name>
</gene>
<sequence length="155" mass="18134">METITSKVYKTIKEYLRHKTYRRLKIRPRQSRPIRLSRRVWRVKIAQPTIKLQSKPNSRVRIKRSYVTDMLVFLSGGEGGLVSGRRTDKKCIDDQVCGQQTSMSRQVSGNGWEFKRKMMLNVNIAELLSPRRSYNERHGYADLRAVNSFRISVST</sequence>